<keyword evidence="2" id="KW-1185">Reference proteome</keyword>
<evidence type="ECO:0000313" key="2">
    <source>
        <dbReference type="Proteomes" id="UP000805193"/>
    </source>
</evidence>
<gene>
    <name evidence="1" type="ORF">HPB47_009183</name>
</gene>
<organism evidence="1 2">
    <name type="scientific">Ixodes persulcatus</name>
    <name type="common">Taiga tick</name>
    <dbReference type="NCBI Taxonomy" id="34615"/>
    <lineage>
        <taxon>Eukaryota</taxon>
        <taxon>Metazoa</taxon>
        <taxon>Ecdysozoa</taxon>
        <taxon>Arthropoda</taxon>
        <taxon>Chelicerata</taxon>
        <taxon>Arachnida</taxon>
        <taxon>Acari</taxon>
        <taxon>Parasitiformes</taxon>
        <taxon>Ixodida</taxon>
        <taxon>Ixodoidea</taxon>
        <taxon>Ixodidae</taxon>
        <taxon>Ixodinae</taxon>
        <taxon>Ixodes</taxon>
    </lineage>
</organism>
<comment type="caution">
    <text evidence="1">The sequence shown here is derived from an EMBL/GenBank/DDBJ whole genome shotgun (WGS) entry which is preliminary data.</text>
</comment>
<sequence length="225" mass="25121">TMYRITCAILFAGFIAASTCLSAAREDGDLLDALAHKDTKKLGEEAIQLGEILRKCAKNLKNESIIQEFPGDEAEEYFFRKTWERIKSSVKDAVREAKENIKNSVNDAAMDAKKTIMNCLKKAAMDSTVKITEGVMDAAIGAKEKIKNSVKDAAREALEKVAALTIPINPPPVFGLPKHDFEEHVLDDDYRTKDTEVDEYNGDDSQEDEVPAERIGMKEAEHRRE</sequence>
<feature type="non-terminal residue" evidence="1">
    <location>
        <position position="1"/>
    </location>
</feature>
<proteinExistence type="predicted"/>
<accession>A0AC60P2M1</accession>
<protein>
    <submittedName>
        <fullName evidence="1">Uncharacterized protein</fullName>
    </submittedName>
</protein>
<dbReference type="Proteomes" id="UP000805193">
    <property type="component" value="Unassembled WGS sequence"/>
</dbReference>
<name>A0AC60P2M1_IXOPE</name>
<evidence type="ECO:0000313" key="1">
    <source>
        <dbReference type="EMBL" id="KAG0413662.1"/>
    </source>
</evidence>
<feature type="non-terminal residue" evidence="1">
    <location>
        <position position="225"/>
    </location>
</feature>
<dbReference type="EMBL" id="JABSTQ010011242">
    <property type="protein sequence ID" value="KAG0413662.1"/>
    <property type="molecule type" value="Genomic_DNA"/>
</dbReference>
<reference evidence="1 2" key="1">
    <citation type="journal article" date="2020" name="Cell">
        <title>Large-Scale Comparative Analyses of Tick Genomes Elucidate Their Genetic Diversity and Vector Capacities.</title>
        <authorList>
            <consortium name="Tick Genome and Microbiome Consortium (TIGMIC)"/>
            <person name="Jia N."/>
            <person name="Wang J."/>
            <person name="Shi W."/>
            <person name="Du L."/>
            <person name="Sun Y."/>
            <person name="Zhan W."/>
            <person name="Jiang J.F."/>
            <person name="Wang Q."/>
            <person name="Zhang B."/>
            <person name="Ji P."/>
            <person name="Bell-Sakyi L."/>
            <person name="Cui X.M."/>
            <person name="Yuan T.T."/>
            <person name="Jiang B.G."/>
            <person name="Yang W.F."/>
            <person name="Lam T.T."/>
            <person name="Chang Q.C."/>
            <person name="Ding S.J."/>
            <person name="Wang X.J."/>
            <person name="Zhu J.G."/>
            <person name="Ruan X.D."/>
            <person name="Zhao L."/>
            <person name="Wei J.T."/>
            <person name="Ye R.Z."/>
            <person name="Que T.C."/>
            <person name="Du C.H."/>
            <person name="Zhou Y.H."/>
            <person name="Cheng J.X."/>
            <person name="Dai P.F."/>
            <person name="Guo W.B."/>
            <person name="Han X.H."/>
            <person name="Huang E.J."/>
            <person name="Li L.F."/>
            <person name="Wei W."/>
            <person name="Gao Y.C."/>
            <person name="Liu J.Z."/>
            <person name="Shao H.Z."/>
            <person name="Wang X."/>
            <person name="Wang C.C."/>
            <person name="Yang T.C."/>
            <person name="Huo Q.B."/>
            <person name="Li W."/>
            <person name="Chen H.Y."/>
            <person name="Chen S.E."/>
            <person name="Zhou L.G."/>
            <person name="Ni X.B."/>
            <person name="Tian J.H."/>
            <person name="Sheng Y."/>
            <person name="Liu T."/>
            <person name="Pan Y.S."/>
            <person name="Xia L.Y."/>
            <person name="Li J."/>
            <person name="Zhao F."/>
            <person name="Cao W.C."/>
        </authorList>
    </citation>
    <scope>NUCLEOTIDE SEQUENCE [LARGE SCALE GENOMIC DNA]</scope>
    <source>
        <strain evidence="1">Iper-2018</strain>
    </source>
</reference>